<evidence type="ECO:0000256" key="1">
    <source>
        <dbReference type="ARBA" id="ARBA00022679"/>
    </source>
</evidence>
<organism evidence="3 4">
    <name type="scientific">Sphingosinicella rhizophila</name>
    <dbReference type="NCBI Taxonomy" id="3050082"/>
    <lineage>
        <taxon>Bacteria</taxon>
        <taxon>Pseudomonadati</taxon>
        <taxon>Pseudomonadota</taxon>
        <taxon>Alphaproteobacteria</taxon>
        <taxon>Sphingomonadales</taxon>
        <taxon>Sphingosinicellaceae</taxon>
        <taxon>Sphingosinicella</taxon>
    </lineage>
</organism>
<dbReference type="EMBL" id="JAVUPU010000003">
    <property type="protein sequence ID" value="MDT9598778.1"/>
    <property type="molecule type" value="Genomic_DNA"/>
</dbReference>
<dbReference type="PANTHER" id="PTHR48207:SF3">
    <property type="entry name" value="SUCCINATE--HYDROXYMETHYLGLUTARATE COA-TRANSFERASE"/>
    <property type="match status" value="1"/>
</dbReference>
<dbReference type="Gene3D" id="3.40.50.10540">
    <property type="entry name" value="Crotonobetainyl-coa:carnitine coa-transferase, domain 1"/>
    <property type="match status" value="1"/>
</dbReference>
<dbReference type="Gene3D" id="3.30.1540.10">
    <property type="entry name" value="formyl-coa transferase, domain 3"/>
    <property type="match status" value="1"/>
</dbReference>
<proteinExistence type="predicted"/>
<keyword evidence="4" id="KW-1185">Reference proteome</keyword>
<dbReference type="Proteomes" id="UP001259572">
    <property type="component" value="Unassembled WGS sequence"/>
</dbReference>
<protein>
    <submittedName>
        <fullName evidence="3">CoA transferase</fullName>
        <ecNumber evidence="3">2.8.3.-</ecNumber>
    </submittedName>
</protein>
<comment type="caution">
    <text evidence="3">The sequence shown here is derived from an EMBL/GenBank/DDBJ whole genome shotgun (WGS) entry which is preliminary data.</text>
</comment>
<dbReference type="PANTHER" id="PTHR48207">
    <property type="entry name" value="SUCCINATE--HYDROXYMETHYLGLUTARATE COA-TRANSFERASE"/>
    <property type="match status" value="1"/>
</dbReference>
<dbReference type="InterPro" id="IPR003673">
    <property type="entry name" value="CoA-Trfase_fam_III"/>
</dbReference>
<accession>A0ABU3Q5T9</accession>
<dbReference type="InterPro" id="IPR050483">
    <property type="entry name" value="CoA-transferase_III_domain"/>
</dbReference>
<evidence type="ECO:0000313" key="4">
    <source>
        <dbReference type="Proteomes" id="UP001259572"/>
    </source>
</evidence>
<dbReference type="SUPFAM" id="SSF89796">
    <property type="entry name" value="CoA-transferase family III (CaiB/BaiF)"/>
    <property type="match status" value="1"/>
</dbReference>
<evidence type="ECO:0000313" key="3">
    <source>
        <dbReference type="EMBL" id="MDT9598778.1"/>
    </source>
</evidence>
<dbReference type="RefSeq" id="WP_315725116.1">
    <property type="nucleotide sequence ID" value="NZ_JAVUPU010000003.1"/>
</dbReference>
<dbReference type="InterPro" id="IPR044855">
    <property type="entry name" value="CoA-Trfase_III_dom3_sf"/>
</dbReference>
<dbReference type="GO" id="GO:0016740">
    <property type="term" value="F:transferase activity"/>
    <property type="evidence" value="ECO:0007669"/>
    <property type="project" value="UniProtKB-KW"/>
</dbReference>
<sequence length="370" mass="39851">MVKALEGKLVVAIEQAVAAPVCTSRLADGGARVIKIERAEGETARHYDGAVFGTSAYFAWLNRGKQSIVLDIKSAGDRALVQRMIARADIFVQNLAPGAAARLDLDARSLCREFPGLVAVDICGYGQDTPARDMRAYDMLVQAESGICSVTGSADEKAKVGVSIADIATGMNAHAAVLEALISRERDGRGRAIEIAMFDSMADWMAVPLLHKSHGGRETGRWGLSHASIYPYGAFACADGEIMIAIQAPAEWRRFCRTVLERPELADDARFADNVLRVTNRAELGHIIAGAFAGRRRADLIGLLDAGRIAWGRVSSIDDVLRHPALRHVPAHVAGGDFQLPRPAGRDEQVPSEVPELDQHGIAIREEFGA</sequence>
<name>A0ABU3Q5T9_9SPHN</name>
<dbReference type="Pfam" id="PF02515">
    <property type="entry name" value="CoA_transf_3"/>
    <property type="match status" value="1"/>
</dbReference>
<reference evidence="3 4" key="1">
    <citation type="submission" date="2023-05" db="EMBL/GenBank/DDBJ databases">
        <authorList>
            <person name="Guo Y."/>
        </authorList>
    </citation>
    <scope>NUCLEOTIDE SEQUENCE [LARGE SCALE GENOMIC DNA]</scope>
    <source>
        <strain evidence="3 4">GR2756</strain>
    </source>
</reference>
<keyword evidence="1 3" id="KW-0808">Transferase</keyword>
<gene>
    <name evidence="3" type="ORF">RQX22_07450</name>
</gene>
<dbReference type="InterPro" id="IPR023606">
    <property type="entry name" value="CoA-Trfase_III_dom_1_sf"/>
</dbReference>
<evidence type="ECO:0000256" key="2">
    <source>
        <dbReference type="SAM" id="MobiDB-lite"/>
    </source>
</evidence>
<feature type="region of interest" description="Disordered" evidence="2">
    <location>
        <begin position="337"/>
        <end position="356"/>
    </location>
</feature>
<dbReference type="EC" id="2.8.3.-" evidence="3"/>